<keyword evidence="8" id="KW-1278">Translocase</keyword>
<dbReference type="RefSeq" id="WP_054521779.1">
    <property type="nucleotide sequence ID" value="NZ_LGKO01000005.1"/>
</dbReference>
<accession>A0A0P6XPF3</accession>
<dbReference type="NCBIfam" id="TIGR01727">
    <property type="entry name" value="oligo_HPY"/>
    <property type="match status" value="1"/>
</dbReference>
<dbReference type="PROSITE" id="PS50893">
    <property type="entry name" value="ABC_TRANSPORTER_2"/>
    <property type="match status" value="1"/>
</dbReference>
<protein>
    <submittedName>
        <fullName evidence="11">Peptide ABC transporter ATPase</fullName>
    </submittedName>
</protein>
<keyword evidence="9" id="KW-0472">Membrane</keyword>
<dbReference type="InterPro" id="IPR013563">
    <property type="entry name" value="Oligopep_ABC_C"/>
</dbReference>
<evidence type="ECO:0000256" key="4">
    <source>
        <dbReference type="ARBA" id="ARBA00022475"/>
    </source>
</evidence>
<evidence type="ECO:0000313" key="11">
    <source>
        <dbReference type="EMBL" id="KPL82320.1"/>
    </source>
</evidence>
<evidence type="ECO:0000256" key="5">
    <source>
        <dbReference type="ARBA" id="ARBA00022519"/>
    </source>
</evidence>
<keyword evidence="12" id="KW-1185">Reference proteome</keyword>
<keyword evidence="5" id="KW-0997">Cell inner membrane</keyword>
<dbReference type="InterPro" id="IPR027417">
    <property type="entry name" value="P-loop_NTPase"/>
</dbReference>
<keyword evidence="7" id="KW-0067">ATP-binding</keyword>
<dbReference type="EMBL" id="LGKO01000005">
    <property type="protein sequence ID" value="KPL82320.1"/>
    <property type="molecule type" value="Genomic_DNA"/>
</dbReference>
<dbReference type="InterPro" id="IPR050388">
    <property type="entry name" value="ABC_Ni/Peptide_Import"/>
</dbReference>
<dbReference type="FunFam" id="3.40.50.300:FF:000016">
    <property type="entry name" value="Oligopeptide ABC transporter ATP-binding component"/>
    <property type="match status" value="1"/>
</dbReference>
<evidence type="ECO:0000256" key="2">
    <source>
        <dbReference type="ARBA" id="ARBA00005417"/>
    </source>
</evidence>
<proteinExistence type="inferred from homology"/>
<dbReference type="InterPro" id="IPR003439">
    <property type="entry name" value="ABC_transporter-like_ATP-bd"/>
</dbReference>
<name>A0A0P6XPF3_9CHLR</name>
<keyword evidence="3" id="KW-0813">Transport</keyword>
<dbReference type="STRING" id="869279.SE15_08970"/>
<dbReference type="PANTHER" id="PTHR43297:SF14">
    <property type="entry name" value="ATPASE AAA-TYPE CORE DOMAIN-CONTAINING PROTEIN"/>
    <property type="match status" value="1"/>
</dbReference>
<dbReference type="Pfam" id="PF08352">
    <property type="entry name" value="oligo_HPY"/>
    <property type="match status" value="1"/>
</dbReference>
<dbReference type="GO" id="GO:0005886">
    <property type="term" value="C:plasma membrane"/>
    <property type="evidence" value="ECO:0007669"/>
    <property type="project" value="UniProtKB-SubCell"/>
</dbReference>
<dbReference type="GO" id="GO:0015833">
    <property type="term" value="P:peptide transport"/>
    <property type="evidence" value="ECO:0007669"/>
    <property type="project" value="InterPro"/>
</dbReference>
<comment type="caution">
    <text evidence="11">The sequence shown here is derived from an EMBL/GenBank/DDBJ whole genome shotgun (WGS) entry which is preliminary data.</text>
</comment>
<sequence length="328" mass="36307">MAEKPLLSVRNLTMIYKTRKGPVSAIDDVSFDLKRGESLGLVGESGCGKTSVAMALLRLLPDNAQITGGQILLDGMDLTTLSEEEMQNVRWKRISMVFQAAMNALDPVYKVGDQIIEAIERHERDIDPAEARKRVEALFHLVGIDPKMADRYPHEFSGGMRQRAIIAMALACNPDLIIADEPTTALDVIVQDQVLRELRQVQKQMGMSMIYISHDIAVIAEVAERIAIMYAGRLCELADAVEIFKRPRHPYTVALMSAFPSIVGEKRPLVALGGEPPDLLFPPPGCRFHPRCPRALDICKQQQPPFEDIGGGHYLACWNPAPVAEVQS</sequence>
<dbReference type="Pfam" id="PF00005">
    <property type="entry name" value="ABC_tran"/>
    <property type="match status" value="1"/>
</dbReference>
<dbReference type="PROSITE" id="PS00211">
    <property type="entry name" value="ABC_TRANSPORTER_1"/>
    <property type="match status" value="1"/>
</dbReference>
<dbReference type="InterPro" id="IPR003593">
    <property type="entry name" value="AAA+_ATPase"/>
</dbReference>
<dbReference type="CDD" id="cd03257">
    <property type="entry name" value="ABC_NikE_OppD_transporters"/>
    <property type="match status" value="1"/>
</dbReference>
<dbReference type="SMART" id="SM00382">
    <property type="entry name" value="AAA"/>
    <property type="match status" value="1"/>
</dbReference>
<feature type="domain" description="ABC transporter" evidence="10">
    <location>
        <begin position="7"/>
        <end position="256"/>
    </location>
</feature>
<evidence type="ECO:0000256" key="1">
    <source>
        <dbReference type="ARBA" id="ARBA00004202"/>
    </source>
</evidence>
<dbReference type="AlphaFoldDB" id="A0A0P6XPF3"/>
<keyword evidence="4" id="KW-1003">Cell membrane</keyword>
<dbReference type="Proteomes" id="UP000050544">
    <property type="component" value="Unassembled WGS sequence"/>
</dbReference>
<evidence type="ECO:0000256" key="3">
    <source>
        <dbReference type="ARBA" id="ARBA00022448"/>
    </source>
</evidence>
<gene>
    <name evidence="11" type="ORF">SE15_08970</name>
</gene>
<dbReference type="OrthoDB" id="9806285at2"/>
<evidence type="ECO:0000256" key="7">
    <source>
        <dbReference type="ARBA" id="ARBA00022840"/>
    </source>
</evidence>
<dbReference type="Gene3D" id="3.40.50.300">
    <property type="entry name" value="P-loop containing nucleotide triphosphate hydrolases"/>
    <property type="match status" value="1"/>
</dbReference>
<dbReference type="GO" id="GO:0016887">
    <property type="term" value="F:ATP hydrolysis activity"/>
    <property type="evidence" value="ECO:0007669"/>
    <property type="project" value="InterPro"/>
</dbReference>
<evidence type="ECO:0000259" key="10">
    <source>
        <dbReference type="PROSITE" id="PS50893"/>
    </source>
</evidence>
<evidence type="ECO:0000313" key="12">
    <source>
        <dbReference type="Proteomes" id="UP000050544"/>
    </source>
</evidence>
<evidence type="ECO:0000256" key="9">
    <source>
        <dbReference type="ARBA" id="ARBA00023136"/>
    </source>
</evidence>
<dbReference type="PANTHER" id="PTHR43297">
    <property type="entry name" value="OLIGOPEPTIDE TRANSPORT ATP-BINDING PROTEIN APPD"/>
    <property type="match status" value="1"/>
</dbReference>
<organism evidence="11 12">
    <name type="scientific">Thermanaerothrix daxensis</name>
    <dbReference type="NCBI Taxonomy" id="869279"/>
    <lineage>
        <taxon>Bacteria</taxon>
        <taxon>Bacillati</taxon>
        <taxon>Chloroflexota</taxon>
        <taxon>Anaerolineae</taxon>
        <taxon>Anaerolineales</taxon>
        <taxon>Anaerolineaceae</taxon>
        <taxon>Thermanaerothrix</taxon>
    </lineage>
</organism>
<dbReference type="GO" id="GO:0005524">
    <property type="term" value="F:ATP binding"/>
    <property type="evidence" value="ECO:0007669"/>
    <property type="project" value="UniProtKB-KW"/>
</dbReference>
<comment type="similarity">
    <text evidence="2">Belongs to the ABC transporter superfamily.</text>
</comment>
<keyword evidence="6" id="KW-0547">Nucleotide-binding</keyword>
<reference evidence="11 12" key="1">
    <citation type="submission" date="2015-07" db="EMBL/GenBank/DDBJ databases">
        <title>Whole genome sequence of Thermanaerothrix daxensis DSM 23592.</title>
        <authorList>
            <person name="Hemp J."/>
            <person name="Ward L.M."/>
            <person name="Pace L.A."/>
            <person name="Fischer W.W."/>
        </authorList>
    </citation>
    <scope>NUCLEOTIDE SEQUENCE [LARGE SCALE GENOMIC DNA]</scope>
    <source>
        <strain evidence="11 12">GNS-1</strain>
    </source>
</reference>
<comment type="subcellular location">
    <subcellularLocation>
        <location evidence="1">Cell membrane</location>
        <topology evidence="1">Peripheral membrane protein</topology>
    </subcellularLocation>
</comment>
<evidence type="ECO:0000256" key="8">
    <source>
        <dbReference type="ARBA" id="ARBA00022967"/>
    </source>
</evidence>
<evidence type="ECO:0000256" key="6">
    <source>
        <dbReference type="ARBA" id="ARBA00022741"/>
    </source>
</evidence>
<dbReference type="InterPro" id="IPR017871">
    <property type="entry name" value="ABC_transporter-like_CS"/>
</dbReference>
<dbReference type="SUPFAM" id="SSF52540">
    <property type="entry name" value="P-loop containing nucleoside triphosphate hydrolases"/>
    <property type="match status" value="1"/>
</dbReference>